<reference evidence="2" key="1">
    <citation type="submission" date="2018-05" db="EMBL/GenBank/DDBJ databases">
        <title>Draft genome of Mucuna pruriens seed.</title>
        <authorList>
            <person name="Nnadi N.E."/>
            <person name="Vos R."/>
            <person name="Hasami M.H."/>
            <person name="Devisetty U.K."/>
            <person name="Aguiy J.C."/>
        </authorList>
    </citation>
    <scope>NUCLEOTIDE SEQUENCE [LARGE SCALE GENOMIC DNA]</scope>
    <source>
        <strain evidence="2">JCA_2017</strain>
    </source>
</reference>
<dbReference type="PANTHER" id="PTHR37984:SF5">
    <property type="entry name" value="PROTEIN NYNRIN-LIKE"/>
    <property type="match status" value="1"/>
</dbReference>
<sequence>MNHVLRSLIGKCVIVYFDDILTYCTCLNDHLFHVRTVLEIFKKKNLFTNFEKCTFCTYEVVDEEKVKTIQEWPTPKTVGEVRTFHGLASFYRMFVKDFSTLVGPLNEIVKNSVRFKWKENQERALQVLKERLTQALI</sequence>
<dbReference type="InterPro" id="IPR000477">
    <property type="entry name" value="RT_dom"/>
</dbReference>
<dbReference type="Pfam" id="PF00078">
    <property type="entry name" value="RVT_1"/>
    <property type="match status" value="1"/>
</dbReference>
<feature type="domain" description="Reverse transcriptase" evidence="1">
    <location>
        <begin position="1"/>
        <end position="62"/>
    </location>
</feature>
<dbReference type="Gene3D" id="3.30.70.270">
    <property type="match status" value="2"/>
</dbReference>
<evidence type="ECO:0000259" key="1">
    <source>
        <dbReference type="Pfam" id="PF00078"/>
    </source>
</evidence>
<keyword evidence="3" id="KW-1185">Reference proteome</keyword>
<accession>A0A371FYL3</accession>
<dbReference type="OrthoDB" id="1685174at2759"/>
<proteinExistence type="predicted"/>
<protein>
    <submittedName>
        <fullName evidence="2">Retrovirus-related Pol polyprotein from transposon gypsy</fullName>
    </submittedName>
</protein>
<comment type="caution">
    <text evidence="2">The sequence shown here is derived from an EMBL/GenBank/DDBJ whole genome shotgun (WGS) entry which is preliminary data.</text>
</comment>
<dbReference type="AlphaFoldDB" id="A0A371FYL3"/>
<evidence type="ECO:0000313" key="3">
    <source>
        <dbReference type="Proteomes" id="UP000257109"/>
    </source>
</evidence>
<dbReference type="FunFam" id="3.30.70.270:FF:000020">
    <property type="entry name" value="Transposon Tf2-6 polyprotein-like Protein"/>
    <property type="match status" value="1"/>
</dbReference>
<feature type="non-terminal residue" evidence="2">
    <location>
        <position position="1"/>
    </location>
</feature>
<name>A0A371FYL3_MUCPR</name>
<dbReference type="InterPro" id="IPR043502">
    <property type="entry name" value="DNA/RNA_pol_sf"/>
</dbReference>
<evidence type="ECO:0000313" key="2">
    <source>
        <dbReference type="EMBL" id="RDX83419.1"/>
    </source>
</evidence>
<organism evidence="2 3">
    <name type="scientific">Mucuna pruriens</name>
    <name type="common">Velvet bean</name>
    <name type="synonym">Dolichos pruriens</name>
    <dbReference type="NCBI Taxonomy" id="157652"/>
    <lineage>
        <taxon>Eukaryota</taxon>
        <taxon>Viridiplantae</taxon>
        <taxon>Streptophyta</taxon>
        <taxon>Embryophyta</taxon>
        <taxon>Tracheophyta</taxon>
        <taxon>Spermatophyta</taxon>
        <taxon>Magnoliopsida</taxon>
        <taxon>eudicotyledons</taxon>
        <taxon>Gunneridae</taxon>
        <taxon>Pentapetalae</taxon>
        <taxon>rosids</taxon>
        <taxon>fabids</taxon>
        <taxon>Fabales</taxon>
        <taxon>Fabaceae</taxon>
        <taxon>Papilionoideae</taxon>
        <taxon>50 kb inversion clade</taxon>
        <taxon>NPAAA clade</taxon>
        <taxon>indigoferoid/millettioid clade</taxon>
        <taxon>Phaseoleae</taxon>
        <taxon>Mucuna</taxon>
    </lineage>
</organism>
<dbReference type="Proteomes" id="UP000257109">
    <property type="component" value="Unassembled WGS sequence"/>
</dbReference>
<dbReference type="InterPro" id="IPR050951">
    <property type="entry name" value="Retrovirus_Pol_polyprotein"/>
</dbReference>
<gene>
    <name evidence="2" type="primary">pol</name>
    <name evidence="2" type="ORF">CR513_35662</name>
</gene>
<dbReference type="SUPFAM" id="SSF56672">
    <property type="entry name" value="DNA/RNA polymerases"/>
    <property type="match status" value="1"/>
</dbReference>
<dbReference type="PANTHER" id="PTHR37984">
    <property type="entry name" value="PROTEIN CBG26694"/>
    <property type="match status" value="1"/>
</dbReference>
<dbReference type="EMBL" id="QJKJ01007369">
    <property type="protein sequence ID" value="RDX83419.1"/>
    <property type="molecule type" value="Genomic_DNA"/>
</dbReference>
<dbReference type="InterPro" id="IPR043128">
    <property type="entry name" value="Rev_trsase/Diguanyl_cyclase"/>
</dbReference>